<gene>
    <name evidence="2" type="ORF">A5888_001831</name>
    <name evidence="3" type="ORF">A5888_003074</name>
</gene>
<reference evidence="3" key="2">
    <citation type="submission" date="2017-05" db="EMBL/GenBank/DDBJ databases">
        <authorList>
            <consortium name="The Broad Institute Genomics Platform"/>
            <consortium name="The Broad Institute Genomic Center for Infectious Diseases"/>
            <person name="Earl A."/>
            <person name="Manson A."/>
            <person name="Schwartman J."/>
            <person name="Gilmore M."/>
            <person name="Abouelleil A."/>
            <person name="Cao P."/>
            <person name="Chapman S."/>
            <person name="Cusick C."/>
            <person name="Shea T."/>
            <person name="Young S."/>
            <person name="Neafsey D."/>
            <person name="Nusbaum C."/>
            <person name="Birren B."/>
        </authorList>
    </citation>
    <scope>NUCLEOTIDE SEQUENCE</scope>
    <source>
        <strain evidence="3">9E7_DIV0242</strain>
    </source>
</reference>
<keyword evidence="4" id="KW-1185">Reference proteome</keyword>
<reference evidence="2" key="1">
    <citation type="submission" date="2017-05" db="EMBL/GenBank/DDBJ databases">
        <title>The Genome Sequence of Enterococcus sp. 9E7_DIV0242.</title>
        <authorList>
            <consortium name="The Broad Institute Genomics Platform"/>
            <consortium name="The Broad Institute Genomic Center for Infectious Diseases"/>
            <person name="Earl A."/>
            <person name="Manson A."/>
            <person name="Schwartman J."/>
            <person name="Gilmore M."/>
            <person name="Abouelleil A."/>
            <person name="Cao P."/>
            <person name="Chapman S."/>
            <person name="Cusick C."/>
            <person name="Shea T."/>
            <person name="Young S."/>
            <person name="Neafsey D."/>
            <person name="Nusbaum C."/>
            <person name="Birren B."/>
        </authorList>
    </citation>
    <scope>NUCLEOTIDE SEQUENCE [LARGE SCALE GENOMIC DNA]</scope>
    <source>
        <strain evidence="2">9E7_DIV0242</strain>
    </source>
</reference>
<reference evidence="3" key="3">
    <citation type="submission" date="2024-03" db="EMBL/GenBank/DDBJ databases">
        <title>The Genome Sequence of Enterococcus sp. DIV0242b.</title>
        <authorList>
            <consortium name="The Broad Institute Genomics Platform"/>
            <consortium name="The Broad Institute Microbial Omics Core"/>
            <consortium name="The Broad Institute Genomic Center for Infectious Diseases"/>
            <person name="Earl A."/>
            <person name="Manson A."/>
            <person name="Gilmore M."/>
            <person name="Schwartman J."/>
            <person name="Shea T."/>
            <person name="Abouelleil A."/>
            <person name="Cao P."/>
            <person name="Chapman S."/>
            <person name="Cusick C."/>
            <person name="Young S."/>
            <person name="Neafsey D."/>
            <person name="Nusbaum C."/>
            <person name="Birren B."/>
        </authorList>
    </citation>
    <scope>NUCLEOTIDE SEQUENCE</scope>
    <source>
        <strain evidence="3">9E7_DIV0242</strain>
    </source>
</reference>
<evidence type="ECO:0000259" key="1">
    <source>
        <dbReference type="PROSITE" id="PS51186"/>
    </source>
</evidence>
<dbReference type="GO" id="GO:0016747">
    <property type="term" value="F:acyltransferase activity, transferring groups other than amino-acyl groups"/>
    <property type="evidence" value="ECO:0007669"/>
    <property type="project" value="InterPro"/>
</dbReference>
<dbReference type="SUPFAM" id="SSF55729">
    <property type="entry name" value="Acyl-CoA N-acyltransferases (Nat)"/>
    <property type="match status" value="1"/>
</dbReference>
<protein>
    <recommendedName>
        <fullName evidence="1">N-acetyltransferase domain-containing protein</fullName>
    </recommendedName>
</protein>
<dbReference type="RefSeq" id="WP_212647196.1">
    <property type="nucleotide sequence ID" value="NZ_CP147247.1"/>
</dbReference>
<organism evidence="2">
    <name type="scientific">Candidatus Enterococcus clewellii</name>
    <dbReference type="NCBI Taxonomy" id="1834193"/>
    <lineage>
        <taxon>Bacteria</taxon>
        <taxon>Bacillati</taxon>
        <taxon>Bacillota</taxon>
        <taxon>Bacilli</taxon>
        <taxon>Lactobacillales</taxon>
        <taxon>Enterococcaceae</taxon>
        <taxon>Enterococcus</taxon>
    </lineage>
</organism>
<dbReference type="EMBL" id="NGMM01000002">
    <property type="protein sequence ID" value="OTP17693.1"/>
    <property type="molecule type" value="Genomic_DNA"/>
</dbReference>
<dbReference type="Pfam" id="PF00583">
    <property type="entry name" value="Acetyltransf_1"/>
    <property type="match status" value="1"/>
</dbReference>
<dbReference type="InterPro" id="IPR000182">
    <property type="entry name" value="GNAT_dom"/>
</dbReference>
<dbReference type="Gene3D" id="3.40.630.30">
    <property type="match status" value="1"/>
</dbReference>
<dbReference type="AlphaFoldDB" id="A0A242K954"/>
<dbReference type="EMBL" id="CP147247">
    <property type="protein sequence ID" value="WYJ91306.1"/>
    <property type="molecule type" value="Genomic_DNA"/>
</dbReference>
<sequence>MHTLDKNKGKGEQKITVEFRKISDFARRILYLLLKEAYSYDERIEKHWGHVWEEFDNFFFDNLNIADTCGFITTIGSMPIGFASWDPRNTPIEVIVGHNCIVQRYKNKGYGKIQLQEAIQRMKKTNCAKIIVTTNQALLPAQKMYENLGFIERNRRMNSSSATFMGDYINYEIIL</sequence>
<name>A0A242K954_9ENTE</name>
<accession>A0A242K954</accession>
<evidence type="ECO:0000313" key="4">
    <source>
        <dbReference type="Proteomes" id="UP000195141"/>
    </source>
</evidence>
<evidence type="ECO:0000313" key="3">
    <source>
        <dbReference type="EMBL" id="WYJ91306.1"/>
    </source>
</evidence>
<dbReference type="InterPro" id="IPR016181">
    <property type="entry name" value="Acyl_CoA_acyltransferase"/>
</dbReference>
<evidence type="ECO:0000313" key="2">
    <source>
        <dbReference type="EMBL" id="OTP17693.1"/>
    </source>
</evidence>
<proteinExistence type="predicted"/>
<feature type="domain" description="N-acetyltransferase" evidence="1">
    <location>
        <begin position="17"/>
        <end position="170"/>
    </location>
</feature>
<dbReference type="Proteomes" id="UP000195141">
    <property type="component" value="Chromosome"/>
</dbReference>
<dbReference type="PROSITE" id="PS51186">
    <property type="entry name" value="GNAT"/>
    <property type="match status" value="1"/>
</dbReference>